<evidence type="ECO:0000259" key="3">
    <source>
        <dbReference type="Pfam" id="PF04536"/>
    </source>
</evidence>
<accession>A0A430APP0</accession>
<keyword evidence="1" id="KW-0175">Coiled coil</keyword>
<dbReference type="Gene3D" id="3.10.310.50">
    <property type="match status" value="1"/>
</dbReference>
<feature type="transmembrane region" description="Helical" evidence="2">
    <location>
        <begin position="29"/>
        <end position="54"/>
    </location>
</feature>
<evidence type="ECO:0000313" key="4">
    <source>
        <dbReference type="EMBL" id="RSU10059.1"/>
    </source>
</evidence>
<dbReference type="AlphaFoldDB" id="A0A430APP0"/>
<dbReference type="PANTHER" id="PTHR30373">
    <property type="entry name" value="UPF0603 PROTEIN YGCG"/>
    <property type="match status" value="1"/>
</dbReference>
<proteinExistence type="predicted"/>
<name>A0A430APP0_9ENTE</name>
<dbReference type="PANTHER" id="PTHR30373:SF2">
    <property type="entry name" value="UPF0603 PROTEIN YGCG"/>
    <property type="match status" value="1"/>
</dbReference>
<keyword evidence="2" id="KW-1133">Transmembrane helix</keyword>
<feature type="coiled-coil region" evidence="1">
    <location>
        <begin position="63"/>
        <end position="90"/>
    </location>
</feature>
<evidence type="ECO:0000256" key="1">
    <source>
        <dbReference type="SAM" id="Coils"/>
    </source>
</evidence>
<dbReference type="Proteomes" id="UP000288028">
    <property type="component" value="Unassembled WGS sequence"/>
</dbReference>
<dbReference type="RefSeq" id="WP_185847537.1">
    <property type="nucleotide sequence ID" value="NZ_CP060720.1"/>
</dbReference>
<dbReference type="Pfam" id="PF04536">
    <property type="entry name" value="TPM_phosphatase"/>
    <property type="match status" value="1"/>
</dbReference>
<evidence type="ECO:0000313" key="5">
    <source>
        <dbReference type="Proteomes" id="UP000288028"/>
    </source>
</evidence>
<keyword evidence="2" id="KW-0472">Membrane</keyword>
<keyword evidence="2" id="KW-0812">Transmembrane</keyword>
<dbReference type="EMBL" id="NGKB01000020">
    <property type="protein sequence ID" value="RSU10059.1"/>
    <property type="molecule type" value="Genomic_DNA"/>
</dbReference>
<dbReference type="GeneID" id="95581878"/>
<comment type="caution">
    <text evidence="4">The sequence shown here is derived from an EMBL/GenBank/DDBJ whole genome shotgun (WGS) entry which is preliminary data.</text>
</comment>
<dbReference type="InterPro" id="IPR007621">
    <property type="entry name" value="TPM_dom"/>
</dbReference>
<feature type="domain" description="TPM" evidence="3">
    <location>
        <begin position="132"/>
        <end position="257"/>
    </location>
</feature>
<organism evidence="4 5">
    <name type="scientific">Vagococcus carniphilus</name>
    <dbReference type="NCBI Taxonomy" id="218144"/>
    <lineage>
        <taxon>Bacteria</taxon>
        <taxon>Bacillati</taxon>
        <taxon>Bacillota</taxon>
        <taxon>Bacilli</taxon>
        <taxon>Lactobacillales</taxon>
        <taxon>Enterococcaceae</taxon>
        <taxon>Vagococcus</taxon>
    </lineage>
</organism>
<keyword evidence="5" id="KW-1185">Reference proteome</keyword>
<sequence length="445" mass="50277">MKKEIQKGNLRIDDSIFEKVWHFGRRRYFYSYFFICLSLGLILLSFFISFSGLVDVKNDIWLRSLNTQKINELKKEKESIEESFEKNKTKNPEGTFDNAKKDLLNEWDITENNQTVSVSGTELAINQNNVFVSDNAKVLTDTARRKIYDFNKQMAETQDEEQLVVVTVQELPSGETVETFSQAVFETLGIGQKSKNNGVLYLMAINNRATRIHVGYGLEEKLTDSESFSILHDEKVKKAFQEESYSKGVSRIVDLISEEVLSNTPEIDSEIREYEYYLKNTRTDFWLGIVLTLVFLIGIIVGSFCCLISTYKLNRKLKELIRKDNFLEEKEFCIAKISKEQYDVDLFYLYKGCPLVLFFYFQLVRAIKAGRVLILAPKGAKTRRMGKQILINETLYDIDGRILTTRYSSSSYRSGGGGGSSSGGGFGGGSFGGGSSGGGGASGGW</sequence>
<evidence type="ECO:0000256" key="2">
    <source>
        <dbReference type="SAM" id="Phobius"/>
    </source>
</evidence>
<feature type="transmembrane region" description="Helical" evidence="2">
    <location>
        <begin position="285"/>
        <end position="308"/>
    </location>
</feature>
<protein>
    <recommendedName>
        <fullName evidence="3">TPM domain-containing protein</fullName>
    </recommendedName>
</protein>
<reference evidence="4 5" key="1">
    <citation type="submission" date="2017-05" db="EMBL/GenBank/DDBJ databases">
        <title>Vagococcus spp. assemblies.</title>
        <authorList>
            <person name="Gulvik C.A."/>
        </authorList>
    </citation>
    <scope>NUCLEOTIDE SEQUENCE [LARGE SCALE GENOMIC DNA]</scope>
    <source>
        <strain evidence="4 5">SS1714</strain>
    </source>
</reference>
<gene>
    <name evidence="4" type="ORF">CBF28_14260</name>
</gene>